<name>A0A1X2KK24_9MYCO</name>
<accession>A0A1X2KK24</accession>
<keyword evidence="3" id="KW-1185">Reference proteome</keyword>
<proteinExistence type="predicted"/>
<sequence length="97" mass="10685">MDLNDLPDPATLGVESLRQLLTLFQDTATTAARAGDMALANWARTIADCYAARLNENARHRRELQRAITDSRRRRPHGTPGDVTGIPPWSQASGEDT</sequence>
<gene>
    <name evidence="2" type="ORF">B8W69_26970</name>
</gene>
<feature type="region of interest" description="Disordered" evidence="1">
    <location>
        <begin position="66"/>
        <end position="97"/>
    </location>
</feature>
<reference evidence="2 3" key="1">
    <citation type="submission" date="2017-04" db="EMBL/GenBank/DDBJ databases">
        <title>The new phylogeny of genus Mycobacterium.</title>
        <authorList>
            <person name="Tortoli E."/>
            <person name="Trovato A."/>
            <person name="Cirillo D.M."/>
        </authorList>
    </citation>
    <scope>NUCLEOTIDE SEQUENCE [LARGE SCALE GENOMIC DNA]</scope>
    <source>
        <strain evidence="2 3">DSM 45247</strain>
    </source>
</reference>
<dbReference type="Proteomes" id="UP000242320">
    <property type="component" value="Unassembled WGS sequence"/>
</dbReference>
<organism evidence="2 3">
    <name type="scientific">Mycolicibacterium vulneris</name>
    <dbReference type="NCBI Taxonomy" id="547163"/>
    <lineage>
        <taxon>Bacteria</taxon>
        <taxon>Bacillati</taxon>
        <taxon>Actinomycetota</taxon>
        <taxon>Actinomycetes</taxon>
        <taxon>Mycobacteriales</taxon>
        <taxon>Mycobacteriaceae</taxon>
        <taxon>Mycolicibacterium</taxon>
    </lineage>
</organism>
<evidence type="ECO:0000313" key="3">
    <source>
        <dbReference type="Proteomes" id="UP000242320"/>
    </source>
</evidence>
<comment type="caution">
    <text evidence="2">The sequence shown here is derived from an EMBL/GenBank/DDBJ whole genome shotgun (WGS) entry which is preliminary data.</text>
</comment>
<dbReference type="RefSeq" id="WP_085292752.1">
    <property type="nucleotide sequence ID" value="NZ_NCXM01000042.1"/>
</dbReference>
<dbReference type="AlphaFoldDB" id="A0A1X2KK24"/>
<evidence type="ECO:0000256" key="1">
    <source>
        <dbReference type="SAM" id="MobiDB-lite"/>
    </source>
</evidence>
<dbReference type="EMBL" id="NCXM01000042">
    <property type="protein sequence ID" value="OSC22098.1"/>
    <property type="molecule type" value="Genomic_DNA"/>
</dbReference>
<protein>
    <submittedName>
        <fullName evidence="2">Uncharacterized protein</fullName>
    </submittedName>
</protein>
<evidence type="ECO:0000313" key="2">
    <source>
        <dbReference type="EMBL" id="OSC22098.1"/>
    </source>
</evidence>